<dbReference type="FunCoup" id="D8SEZ3">
    <property type="interactions" value="909"/>
</dbReference>
<dbReference type="InterPro" id="IPR045325">
    <property type="entry name" value="TMEM70/TMEM186/TMEM223"/>
</dbReference>
<feature type="transmembrane region" description="Helical" evidence="1">
    <location>
        <begin position="75"/>
        <end position="94"/>
    </location>
</feature>
<dbReference type="InterPro" id="IPR009724">
    <property type="entry name" value="TMEM70"/>
</dbReference>
<dbReference type="STRING" id="88036.D8SEZ3"/>
<evidence type="ECO:0000313" key="3">
    <source>
        <dbReference type="Proteomes" id="UP000001514"/>
    </source>
</evidence>
<reference evidence="2 3" key="1">
    <citation type="journal article" date="2011" name="Science">
        <title>The Selaginella genome identifies genetic changes associated with the evolution of vascular plants.</title>
        <authorList>
            <person name="Banks J.A."/>
            <person name="Nishiyama T."/>
            <person name="Hasebe M."/>
            <person name="Bowman J.L."/>
            <person name="Gribskov M."/>
            <person name="dePamphilis C."/>
            <person name="Albert V.A."/>
            <person name="Aono N."/>
            <person name="Aoyama T."/>
            <person name="Ambrose B.A."/>
            <person name="Ashton N.W."/>
            <person name="Axtell M.J."/>
            <person name="Barker E."/>
            <person name="Barker M.S."/>
            <person name="Bennetzen J.L."/>
            <person name="Bonawitz N.D."/>
            <person name="Chapple C."/>
            <person name="Cheng C."/>
            <person name="Correa L.G."/>
            <person name="Dacre M."/>
            <person name="DeBarry J."/>
            <person name="Dreyer I."/>
            <person name="Elias M."/>
            <person name="Engstrom E.M."/>
            <person name="Estelle M."/>
            <person name="Feng L."/>
            <person name="Finet C."/>
            <person name="Floyd S.K."/>
            <person name="Frommer W.B."/>
            <person name="Fujita T."/>
            <person name="Gramzow L."/>
            <person name="Gutensohn M."/>
            <person name="Harholt J."/>
            <person name="Hattori M."/>
            <person name="Heyl A."/>
            <person name="Hirai T."/>
            <person name="Hiwatashi Y."/>
            <person name="Ishikawa M."/>
            <person name="Iwata M."/>
            <person name="Karol K.G."/>
            <person name="Koehler B."/>
            <person name="Kolukisaoglu U."/>
            <person name="Kubo M."/>
            <person name="Kurata T."/>
            <person name="Lalonde S."/>
            <person name="Li K."/>
            <person name="Li Y."/>
            <person name="Litt A."/>
            <person name="Lyons E."/>
            <person name="Manning G."/>
            <person name="Maruyama T."/>
            <person name="Michael T.P."/>
            <person name="Mikami K."/>
            <person name="Miyazaki S."/>
            <person name="Morinaga S."/>
            <person name="Murata T."/>
            <person name="Mueller-Roeber B."/>
            <person name="Nelson D.R."/>
            <person name="Obara M."/>
            <person name="Oguri Y."/>
            <person name="Olmstead R.G."/>
            <person name="Onodera N."/>
            <person name="Petersen B.L."/>
            <person name="Pils B."/>
            <person name="Prigge M."/>
            <person name="Rensing S.A."/>
            <person name="Riano-Pachon D.M."/>
            <person name="Roberts A.W."/>
            <person name="Sato Y."/>
            <person name="Scheller H.V."/>
            <person name="Schulz B."/>
            <person name="Schulz C."/>
            <person name="Shakirov E.V."/>
            <person name="Shibagaki N."/>
            <person name="Shinohara N."/>
            <person name="Shippen D.E."/>
            <person name="Soerensen I."/>
            <person name="Sotooka R."/>
            <person name="Sugimoto N."/>
            <person name="Sugita M."/>
            <person name="Sumikawa N."/>
            <person name="Tanurdzic M."/>
            <person name="Theissen G."/>
            <person name="Ulvskov P."/>
            <person name="Wakazuki S."/>
            <person name="Weng J.K."/>
            <person name="Willats W.W."/>
            <person name="Wipf D."/>
            <person name="Wolf P.G."/>
            <person name="Yang L."/>
            <person name="Zimmer A.D."/>
            <person name="Zhu Q."/>
            <person name="Mitros T."/>
            <person name="Hellsten U."/>
            <person name="Loque D."/>
            <person name="Otillar R."/>
            <person name="Salamov A."/>
            <person name="Schmutz J."/>
            <person name="Shapiro H."/>
            <person name="Lindquist E."/>
            <person name="Lucas S."/>
            <person name="Rokhsar D."/>
            <person name="Grigoriev I.V."/>
        </authorList>
    </citation>
    <scope>NUCLEOTIDE SEQUENCE [LARGE SCALE GENOMIC DNA]</scope>
</reference>
<accession>D8SEZ3</accession>
<dbReference type="KEGG" id="smo:SELMODRAFT_115599"/>
<proteinExistence type="predicted"/>
<name>D8SEZ3_SELML</name>
<keyword evidence="1" id="KW-0472">Membrane</keyword>
<dbReference type="PANTHER" id="PTHR13281:SF0">
    <property type="entry name" value="TRANSMEMBRANE PROTEIN 70, MITOCHONDRIAL"/>
    <property type="match status" value="1"/>
</dbReference>
<evidence type="ECO:0000256" key="1">
    <source>
        <dbReference type="SAM" id="Phobius"/>
    </source>
</evidence>
<dbReference type="Proteomes" id="UP000001514">
    <property type="component" value="Unassembled WGS sequence"/>
</dbReference>
<dbReference type="PANTHER" id="PTHR13281">
    <property type="entry name" value="TRANSMEMBRANE PROTEIN 70, MITOCHONDRIAL"/>
    <property type="match status" value="1"/>
</dbReference>
<protein>
    <recommendedName>
        <fullName evidence="4">Transmembrane protein 186</fullName>
    </recommendedName>
</protein>
<dbReference type="OMA" id="PKYMYDE"/>
<keyword evidence="1" id="KW-0812">Transmembrane</keyword>
<dbReference type="HOGENOM" id="CLU_082259_1_0_1"/>
<feature type="non-terminal residue" evidence="2">
    <location>
        <position position="1"/>
    </location>
</feature>
<evidence type="ECO:0000313" key="2">
    <source>
        <dbReference type="EMBL" id="EFJ17067.1"/>
    </source>
</evidence>
<evidence type="ECO:0008006" key="4">
    <source>
        <dbReference type="Google" id="ProtNLM"/>
    </source>
</evidence>
<gene>
    <name evidence="2" type="ORF">SELMODRAFT_115599</name>
</gene>
<dbReference type="InParanoid" id="D8SEZ3"/>
<keyword evidence="1" id="KW-1133">Transmembrane helix</keyword>
<dbReference type="GO" id="GO:0033615">
    <property type="term" value="P:mitochondrial proton-transporting ATP synthase complex assembly"/>
    <property type="evidence" value="ECO:0000318"/>
    <property type="project" value="GO_Central"/>
</dbReference>
<dbReference type="eggNOG" id="KOG4478">
    <property type="taxonomic scope" value="Eukaryota"/>
</dbReference>
<dbReference type="Pfam" id="PF06979">
    <property type="entry name" value="TMEM70"/>
    <property type="match status" value="1"/>
</dbReference>
<feature type="transmembrane region" description="Helical" evidence="1">
    <location>
        <begin position="43"/>
        <end position="63"/>
    </location>
</feature>
<sequence length="170" mass="18968">RWASQPALREDLKQGKVAAPAPASKPEVVYEGAMAGTLRRVKILSFTSFVFSSLGAPVLAFHTYPEVSVVAKSSIASMMMMLSALTTAGLHWYAGPYVRKLSWKPGSKEVAIETLDVLARRVERKIQLSDVHPPDTNKPLVTFFARGNHYYIEEDRFPSPELLKKLVPRR</sequence>
<keyword evidence="3" id="KW-1185">Reference proteome</keyword>
<dbReference type="AlphaFoldDB" id="D8SEZ3"/>
<organism evidence="3">
    <name type="scientific">Selaginella moellendorffii</name>
    <name type="common">Spikemoss</name>
    <dbReference type="NCBI Taxonomy" id="88036"/>
    <lineage>
        <taxon>Eukaryota</taxon>
        <taxon>Viridiplantae</taxon>
        <taxon>Streptophyta</taxon>
        <taxon>Embryophyta</taxon>
        <taxon>Tracheophyta</taxon>
        <taxon>Lycopodiopsida</taxon>
        <taxon>Selaginellales</taxon>
        <taxon>Selaginellaceae</taxon>
        <taxon>Selaginella</taxon>
    </lineage>
</organism>
<dbReference type="EMBL" id="GL377616">
    <property type="protein sequence ID" value="EFJ17067.1"/>
    <property type="molecule type" value="Genomic_DNA"/>
</dbReference>
<dbReference type="OrthoDB" id="156886at2759"/>
<dbReference type="GO" id="GO:0031966">
    <property type="term" value="C:mitochondrial membrane"/>
    <property type="evidence" value="ECO:0000318"/>
    <property type="project" value="GO_Central"/>
</dbReference>
<dbReference type="Gramene" id="EFJ17067">
    <property type="protein sequence ID" value="EFJ17067"/>
    <property type="gene ID" value="SELMODRAFT_115599"/>
</dbReference>